<dbReference type="AlphaFoldDB" id="A0A0D6JLM3"/>
<accession>A0A0D6JLM3</accession>
<feature type="domain" description="DUF8103" evidence="1">
    <location>
        <begin position="1"/>
        <end position="89"/>
    </location>
</feature>
<dbReference type="RefSeq" id="WP_089776819.1">
    <property type="nucleotide sequence ID" value="NZ_CABLRR010000001.1"/>
</dbReference>
<dbReference type="Proteomes" id="UP000198902">
    <property type="component" value="Unassembled WGS sequence"/>
</dbReference>
<sequence length="89" mass="10183">MMAERHEGERPELDELPDERAVDWTITRALLAASDSTSRALESHLLRVQYRGDADLDTAATARHIDDAIDRHARILEDLRLARDALEHR</sequence>
<organism evidence="2 3">
    <name type="scientific">Haloferax massiliensis</name>
    <dbReference type="NCBI Taxonomy" id="1476858"/>
    <lineage>
        <taxon>Archaea</taxon>
        <taxon>Methanobacteriati</taxon>
        <taxon>Methanobacteriota</taxon>
        <taxon>Stenosarchaea group</taxon>
        <taxon>Halobacteria</taxon>
        <taxon>Halobacteriales</taxon>
        <taxon>Haloferacaceae</taxon>
        <taxon>Haloferax</taxon>
    </lineage>
</organism>
<dbReference type="OrthoDB" id="289788at2157"/>
<keyword evidence="3" id="KW-1185">Reference proteome</keyword>
<gene>
    <name evidence="2" type="ORF">BN996_00244</name>
</gene>
<dbReference type="Pfam" id="PF26405">
    <property type="entry name" value="DUF8103"/>
    <property type="match status" value="1"/>
</dbReference>
<protein>
    <recommendedName>
        <fullName evidence="1">DUF8103 domain-containing protein</fullName>
    </recommendedName>
</protein>
<reference evidence="3" key="1">
    <citation type="submission" date="2015-03" db="EMBL/GenBank/DDBJ databases">
        <authorList>
            <person name="Urmite Genomes"/>
        </authorList>
    </citation>
    <scope>NUCLEOTIDE SEQUENCE [LARGE SCALE GENOMIC DNA]</scope>
    <source>
        <strain evidence="3">Arc-Hr</strain>
    </source>
</reference>
<dbReference type="EMBL" id="CSTE01000001">
    <property type="protein sequence ID" value="CQR48796.1"/>
    <property type="molecule type" value="Genomic_DNA"/>
</dbReference>
<name>A0A0D6JLM3_9EURY</name>
<dbReference type="InterPro" id="IPR058416">
    <property type="entry name" value="DUF8103"/>
</dbReference>
<evidence type="ECO:0000313" key="3">
    <source>
        <dbReference type="Proteomes" id="UP000198902"/>
    </source>
</evidence>
<evidence type="ECO:0000313" key="2">
    <source>
        <dbReference type="EMBL" id="CQR48796.1"/>
    </source>
</evidence>
<proteinExistence type="predicted"/>
<evidence type="ECO:0000259" key="1">
    <source>
        <dbReference type="Pfam" id="PF26405"/>
    </source>
</evidence>